<feature type="compositionally biased region" description="Gly residues" evidence="10">
    <location>
        <begin position="857"/>
        <end position="869"/>
    </location>
</feature>
<feature type="region of interest" description="Disordered" evidence="10">
    <location>
        <begin position="249"/>
        <end position="347"/>
    </location>
</feature>
<feature type="compositionally biased region" description="Low complexity" evidence="10">
    <location>
        <begin position="258"/>
        <end position="272"/>
    </location>
</feature>
<feature type="compositionally biased region" description="Low complexity" evidence="10">
    <location>
        <begin position="119"/>
        <end position="135"/>
    </location>
</feature>
<gene>
    <name evidence="12" type="ORF">OC846_001280</name>
</gene>
<feature type="region of interest" description="Disordered" evidence="10">
    <location>
        <begin position="1"/>
        <end position="135"/>
    </location>
</feature>
<feature type="compositionally biased region" description="Low complexity" evidence="10">
    <location>
        <begin position="329"/>
        <end position="343"/>
    </location>
</feature>
<feature type="compositionally biased region" description="Basic and acidic residues" evidence="10">
    <location>
        <begin position="371"/>
        <end position="381"/>
    </location>
</feature>
<dbReference type="EMBL" id="JAPDMZ010000017">
    <property type="protein sequence ID" value="KAK0556325.1"/>
    <property type="molecule type" value="Genomic_DNA"/>
</dbReference>
<name>A0AAN6GU49_9BASI</name>
<dbReference type="InterPro" id="IPR001683">
    <property type="entry name" value="PX_dom"/>
</dbReference>
<keyword evidence="5" id="KW-0967">Endosome</keyword>
<feature type="region of interest" description="Disordered" evidence="10">
    <location>
        <begin position="442"/>
        <end position="477"/>
    </location>
</feature>
<feature type="compositionally biased region" description="Low complexity" evidence="10">
    <location>
        <begin position="657"/>
        <end position="667"/>
    </location>
</feature>
<evidence type="ECO:0000256" key="9">
    <source>
        <dbReference type="ARBA" id="ARBA00033785"/>
    </source>
</evidence>
<evidence type="ECO:0000256" key="1">
    <source>
        <dbReference type="ARBA" id="ARBA00004148"/>
    </source>
</evidence>
<comment type="function">
    <text evidence="7">Recruits the lipid transfer protein VPS13 to endosomal and vacuolar membranes.</text>
</comment>
<feature type="compositionally biased region" description="Low complexity" evidence="10">
    <location>
        <begin position="443"/>
        <end position="459"/>
    </location>
</feature>
<feature type="compositionally biased region" description="Acidic residues" evidence="10">
    <location>
        <begin position="392"/>
        <end position="413"/>
    </location>
</feature>
<feature type="region of interest" description="Disordered" evidence="10">
    <location>
        <begin position="844"/>
        <end position="875"/>
    </location>
</feature>
<keyword evidence="4" id="KW-0926">Vacuole</keyword>
<protein>
    <recommendedName>
        <fullName evidence="8">Endosomal/vacuolar adapter protein YPT35</fullName>
    </recommendedName>
    <alternativeName>
        <fullName evidence="9">PX domain-containing protein YPT35</fullName>
    </alternativeName>
</protein>
<feature type="region of interest" description="Disordered" evidence="10">
    <location>
        <begin position="367"/>
        <end position="414"/>
    </location>
</feature>
<sequence length="1070" mass="108728">MMTSPRRSAMLADAISSQHPSSYAVASPSATPPPKHHRPLPDHDDDDKEPEQQLIVPLYSPSDIPHPMAASTTWHTPVRDPHPTHKIIRSSPTRPRLLHSPLSSPPPTLASSRHYRRGSIPSSHPTSPLLLPDTTTTSGAAAAHLDTTNPLSSSPSTPAFFLECFGKDVTPGKRAAPIPPKPRPSITPSSLLTAANTTTELSHLSIISREPIILSPVQEASPSNWPSASAAGNSSSSSSALLDGFTSFTSARQDPHRSSSSSSSPSDPTPSSNNITKDEPSVLSHKSPYDSPPSRLEGLFDGLPTQSSSHRLPDNFRFTSSPSTSLNLSANNTTADTSTASASRPPPLINPAFGNWFSQRSDADAVISTDGRARSEADAVPHHHILRANGNDDADDDDEYGNGDDDDDDDDDDRASIASSLLSLPVSIVTTASGGNNSRFLEEQQAQHQQQQQQQLQQQQRERQHRERTGSFSVFKDRSLRKGLSGLGIKDGAAAAAGGSAKESFLTALASSSKKLRDSHALAPPHPSNLSSTASPSRTGTNTSSIQFAADLVDPQGTGKQAGNHKSGTRSRTASLLSSALPLGGGGGGASSSSGPDGDRSAGPASTMASWKRRGLAALTSPTLGTGGSSGGGSGHGASLSVSHIPTGKGASPLPSPGLNFSSLSSSVVGTPHSGSARAADEAGSSSFFPPDASGHHSKTTPPLPNTGSGAGGGGASVPPHRPASILLKPGSGGAPLSSPAAGGGGLPGASLSILPGTVSRPQSTRTTTSTQSGGSSSIASGSGSAASGSGHSTAIVGGGGKRRASEGTMARMLLSSSSPLRHLAEVATGNLSSSSSATLPARGGGAGILVPPLPPGGAGAGGSSGGSGASQSAFAGSGPTMMTTIFAREVRIGGWTYIGQKASGWVEYDIRVLTLRGTMIRASRRFSSFVALRKQLAKEVPLHRAALPELPPRRHGLLHRYSPTHLEQRRLALQRWLHRVLRDPRWGGRECCRDFILGGIGGSVGLGMGLSLVGGAATAAVPSALAGAPGVGASGSGGSGNGGGSGTASAISSARASVELSPTATSLGP</sequence>
<evidence type="ECO:0000256" key="10">
    <source>
        <dbReference type="SAM" id="MobiDB-lite"/>
    </source>
</evidence>
<evidence type="ECO:0000256" key="2">
    <source>
        <dbReference type="ARBA" id="ARBA00004177"/>
    </source>
</evidence>
<feature type="compositionally biased region" description="Polar residues" evidence="10">
    <location>
        <begin position="528"/>
        <end position="547"/>
    </location>
</feature>
<comment type="subcellular location">
    <subcellularLocation>
        <location evidence="2">Endosome</location>
    </subcellularLocation>
    <subcellularLocation>
        <location evidence="1">Vacuole membrane</location>
        <topology evidence="1">Peripheral membrane protein</topology>
    </subcellularLocation>
</comment>
<feature type="region of interest" description="Disordered" evidence="10">
    <location>
        <begin position="1032"/>
        <end position="1070"/>
    </location>
</feature>
<evidence type="ECO:0000256" key="3">
    <source>
        <dbReference type="ARBA" id="ARBA00007426"/>
    </source>
</evidence>
<feature type="compositionally biased region" description="Polar residues" evidence="10">
    <location>
        <begin position="1061"/>
        <end position="1070"/>
    </location>
</feature>
<feature type="domain" description="PX" evidence="11">
    <location>
        <begin position="887"/>
        <end position="1004"/>
    </location>
</feature>
<keyword evidence="13" id="KW-1185">Reference proteome</keyword>
<keyword evidence="6" id="KW-0472">Membrane</keyword>
<feature type="compositionally biased region" description="Low complexity" evidence="10">
    <location>
        <begin position="591"/>
        <end position="604"/>
    </location>
</feature>
<organism evidence="12 13">
    <name type="scientific">Tilletia horrida</name>
    <dbReference type="NCBI Taxonomy" id="155126"/>
    <lineage>
        <taxon>Eukaryota</taxon>
        <taxon>Fungi</taxon>
        <taxon>Dikarya</taxon>
        <taxon>Basidiomycota</taxon>
        <taxon>Ustilaginomycotina</taxon>
        <taxon>Exobasidiomycetes</taxon>
        <taxon>Tilletiales</taxon>
        <taxon>Tilletiaceae</taxon>
        <taxon>Tilletia</taxon>
    </lineage>
</organism>
<dbReference type="Pfam" id="PF00787">
    <property type="entry name" value="PX"/>
    <property type="match status" value="1"/>
</dbReference>
<evidence type="ECO:0000313" key="13">
    <source>
        <dbReference type="Proteomes" id="UP001176517"/>
    </source>
</evidence>
<proteinExistence type="inferred from homology"/>
<evidence type="ECO:0000256" key="4">
    <source>
        <dbReference type="ARBA" id="ARBA00022554"/>
    </source>
</evidence>
<evidence type="ECO:0000256" key="7">
    <source>
        <dbReference type="ARBA" id="ARBA00033728"/>
    </source>
</evidence>
<dbReference type="SMART" id="SM00312">
    <property type="entry name" value="PX"/>
    <property type="match status" value="1"/>
</dbReference>
<feature type="compositionally biased region" description="Low complexity" evidence="10">
    <location>
        <begin position="764"/>
        <end position="795"/>
    </location>
</feature>
<feature type="compositionally biased region" description="Polar residues" evidence="10">
    <location>
        <begin position="317"/>
        <end position="328"/>
    </location>
</feature>
<evidence type="ECO:0000256" key="8">
    <source>
        <dbReference type="ARBA" id="ARBA00033774"/>
    </source>
</evidence>
<feature type="compositionally biased region" description="Gly residues" evidence="10">
    <location>
        <begin position="1032"/>
        <end position="1047"/>
    </location>
</feature>
<feature type="compositionally biased region" description="Low complexity" evidence="10">
    <location>
        <begin position="570"/>
        <end position="582"/>
    </location>
</feature>
<reference evidence="12" key="1">
    <citation type="journal article" date="2023" name="PhytoFront">
        <title>Draft Genome Resources of Seven Strains of Tilletia horrida, Causal Agent of Kernel Smut of Rice.</title>
        <authorList>
            <person name="Khanal S."/>
            <person name="Antony Babu S."/>
            <person name="Zhou X.G."/>
        </authorList>
    </citation>
    <scope>NUCLEOTIDE SEQUENCE</scope>
    <source>
        <strain evidence="12">TX6</strain>
    </source>
</reference>
<dbReference type="SUPFAM" id="SSF64268">
    <property type="entry name" value="PX domain"/>
    <property type="match status" value="1"/>
</dbReference>
<comment type="caution">
    <text evidence="12">The sequence shown here is derived from an EMBL/GenBank/DDBJ whole genome shotgun (WGS) entry which is preliminary data.</text>
</comment>
<dbReference type="Proteomes" id="UP001176517">
    <property type="component" value="Unassembled WGS sequence"/>
</dbReference>
<feature type="compositionally biased region" description="Low complexity" evidence="10">
    <location>
        <begin position="1048"/>
        <end position="1058"/>
    </location>
</feature>
<feature type="compositionally biased region" description="Basic and acidic residues" evidence="10">
    <location>
        <begin position="460"/>
        <end position="477"/>
    </location>
</feature>
<dbReference type="InterPro" id="IPR037917">
    <property type="entry name" value="Ypt35_PX"/>
</dbReference>
<dbReference type="AlphaFoldDB" id="A0AAN6GU49"/>
<dbReference type="InterPro" id="IPR036871">
    <property type="entry name" value="PX_dom_sf"/>
</dbReference>
<dbReference type="Gene3D" id="3.30.1520.10">
    <property type="entry name" value="Phox-like domain"/>
    <property type="match status" value="1"/>
</dbReference>
<dbReference type="PROSITE" id="PS50195">
    <property type="entry name" value="PX"/>
    <property type="match status" value="1"/>
</dbReference>
<feature type="region of interest" description="Disordered" evidence="10">
    <location>
        <begin position="516"/>
        <end position="806"/>
    </location>
</feature>
<evidence type="ECO:0000256" key="6">
    <source>
        <dbReference type="ARBA" id="ARBA00023136"/>
    </source>
</evidence>
<evidence type="ECO:0000256" key="5">
    <source>
        <dbReference type="ARBA" id="ARBA00022753"/>
    </source>
</evidence>
<dbReference type="CDD" id="cd07280">
    <property type="entry name" value="PX_YPT35"/>
    <property type="match status" value="1"/>
</dbReference>
<dbReference type="GO" id="GO:0010008">
    <property type="term" value="C:endosome membrane"/>
    <property type="evidence" value="ECO:0007669"/>
    <property type="project" value="UniProtKB-SubCell"/>
</dbReference>
<dbReference type="GO" id="GO:0005774">
    <property type="term" value="C:vacuolar membrane"/>
    <property type="evidence" value="ECO:0007669"/>
    <property type="project" value="UniProtKB-SubCell"/>
</dbReference>
<dbReference type="GO" id="GO:0032266">
    <property type="term" value="F:phosphatidylinositol-3-phosphate binding"/>
    <property type="evidence" value="ECO:0007669"/>
    <property type="project" value="InterPro"/>
</dbReference>
<comment type="similarity">
    <text evidence="3">Belongs to the YPT35 family.</text>
</comment>
<evidence type="ECO:0000313" key="12">
    <source>
        <dbReference type="EMBL" id="KAK0556325.1"/>
    </source>
</evidence>
<evidence type="ECO:0000259" key="11">
    <source>
        <dbReference type="PROSITE" id="PS50195"/>
    </source>
</evidence>
<accession>A0AAN6GU49</accession>
<feature type="compositionally biased region" description="Gly residues" evidence="10">
    <location>
        <begin position="625"/>
        <end position="636"/>
    </location>
</feature>
<feature type="compositionally biased region" description="Low complexity" evidence="10">
    <location>
        <begin position="89"/>
        <end position="102"/>
    </location>
</feature>